<sequence length="908" mass="105273">MNNFRKKSLLLIDGHSHLYRSFYALPSLTNNKGDLCNAIYGVINQIKYLYIKYNPNQIIVTFDDFSENFRKKLFKDYKKNRPEMPLNLKSQMKPLIKIIKYSGIPLIIYPKVEADDVIGSLTFQAIKRKYNIIRISTNDKDMSQLVSSNVVIIHSHSGKILGPNDIEKKYGVSPKFITSLLALTGDASDNVPGVPGIGKKTATLLIHQFGSLKNIYDKLQEIKNSNIRGSKQIAINLKKNKTLAFLSLKLVTINLNIDIDISKKKLQMSKPNCKKLLTLFNNYQFYKWKEKLQLNQWFLCDENLLKNYNQPYSKNNNNYKIIVNEPTLMKWILKIRNFNIFAFLIEIDNIFINNSNILSITIALNPQEIIYVPINLHNEQSTNTIYLNIVLKHLKPLFEDPLKIKILQNLKLNTLMLKKFDIKILGEIHDILLTSYILYNKTYIKEYDTNIYPQLNIQSNNKEKNSIVVKKSDFFLKKMHKIYLLHLNMYNQLKQNKIITNILKNIDIPLTYIILYIESNGVLINNKILESYSKIIEYKLNTLQRKAYEIVGETFNLSSSKQSQTILFKKMKLLSTAKTKKGQLSTNEKVLIDLSKKHPLPLLILKYRSLHKIKSTYIDKLLQMQNSKTNRIHTSYQQTSTLTGRLSSINPNLQNIPIRTQEGKYIRKAFIAPKGYSILSADYSQIELRIMAHLSKDKKLIEAFSKNQDIHCLTASEIFNIDYKKITKDQRQIAKTINFSLIYGMSAFGLSKKLNISLKESAKYIENYFLHYTGVHQYILYTYKFAVENGFVYTLVGRKIYIPNIYSKNITIRKAAERASINAPMQGSAADIIKQAMINIYTYIKKNNIDHIIKMIIQVHDELIFEIESQSIKSLRNKIKHIMENSTILNVPLKVNFGIGDNWYQASC</sequence>
<organism evidence="21 22">
    <name type="scientific">Buchnera aphidicola</name>
    <name type="common">Nipponaphis monzeni</name>
    <dbReference type="NCBI Taxonomy" id="2495405"/>
    <lineage>
        <taxon>Bacteria</taxon>
        <taxon>Pseudomonadati</taxon>
        <taxon>Pseudomonadota</taxon>
        <taxon>Gammaproteobacteria</taxon>
        <taxon>Enterobacterales</taxon>
        <taxon>Erwiniaceae</taxon>
        <taxon>Buchnera</taxon>
    </lineage>
</organism>
<dbReference type="Gene3D" id="1.10.150.20">
    <property type="entry name" value="5' to 3' exonuclease, C-terminal subdomain"/>
    <property type="match status" value="2"/>
</dbReference>
<comment type="similarity">
    <text evidence="1 18">Belongs to the DNA polymerase type-A family.</text>
</comment>
<dbReference type="InterPro" id="IPR043502">
    <property type="entry name" value="DNA/RNA_pol_sf"/>
</dbReference>
<dbReference type="OrthoDB" id="9806424at2"/>
<dbReference type="AlphaFoldDB" id="A0A455TAI7"/>
<keyword evidence="14 18" id="KW-0234">DNA repair</keyword>
<evidence type="ECO:0000256" key="14">
    <source>
        <dbReference type="ARBA" id="ARBA00023204"/>
    </source>
</evidence>
<keyword evidence="7 18" id="KW-0235">DNA replication</keyword>
<keyword evidence="12 18" id="KW-0239">DNA-directed DNA polymerase</keyword>
<dbReference type="Gene3D" id="1.20.1060.10">
    <property type="entry name" value="Taq DNA Polymerase, Chain T, domain 4"/>
    <property type="match status" value="1"/>
</dbReference>
<dbReference type="PRINTS" id="PR00868">
    <property type="entry name" value="DNAPOLI"/>
</dbReference>
<dbReference type="GO" id="GO:0003677">
    <property type="term" value="F:DNA binding"/>
    <property type="evidence" value="ECO:0007669"/>
    <property type="project" value="UniProtKB-UniRule"/>
</dbReference>
<dbReference type="Gene3D" id="3.40.50.1010">
    <property type="entry name" value="5'-nuclease"/>
    <property type="match status" value="1"/>
</dbReference>
<dbReference type="EMBL" id="AP019379">
    <property type="protein sequence ID" value="BBI01328.1"/>
    <property type="molecule type" value="Genomic_DNA"/>
</dbReference>
<dbReference type="InterPro" id="IPR001098">
    <property type="entry name" value="DNA-dir_DNA_pol_A_palm_dom"/>
</dbReference>
<evidence type="ECO:0000313" key="22">
    <source>
        <dbReference type="Proteomes" id="UP000317544"/>
    </source>
</evidence>
<dbReference type="InterPro" id="IPR018320">
    <property type="entry name" value="DNA_polymerase_1"/>
</dbReference>
<evidence type="ECO:0000256" key="3">
    <source>
        <dbReference type="ARBA" id="ARBA00012417"/>
    </source>
</evidence>
<dbReference type="GO" id="GO:0006261">
    <property type="term" value="P:DNA-templated DNA replication"/>
    <property type="evidence" value="ECO:0007669"/>
    <property type="project" value="UniProtKB-UniRule"/>
</dbReference>
<evidence type="ECO:0000256" key="17">
    <source>
        <dbReference type="NCBIfam" id="TIGR00593"/>
    </source>
</evidence>
<comment type="subunit">
    <text evidence="2">Single-chain monomer with multiple functions.</text>
</comment>
<keyword evidence="9 18" id="KW-0227">DNA damage</keyword>
<dbReference type="Pfam" id="PF02739">
    <property type="entry name" value="5_3_exonuc_N"/>
    <property type="match status" value="1"/>
</dbReference>
<dbReference type="RefSeq" id="WP_158345030.1">
    <property type="nucleotide sequence ID" value="NZ_AP019379.1"/>
</dbReference>
<dbReference type="CDD" id="cd08637">
    <property type="entry name" value="DNA_pol_A_pol_I_C"/>
    <property type="match status" value="1"/>
</dbReference>
<dbReference type="Gene3D" id="3.30.420.10">
    <property type="entry name" value="Ribonuclease H-like superfamily/Ribonuclease H"/>
    <property type="match status" value="1"/>
</dbReference>
<dbReference type="SUPFAM" id="SSF47807">
    <property type="entry name" value="5' to 3' exonuclease, C-terminal subdomain"/>
    <property type="match status" value="1"/>
</dbReference>
<evidence type="ECO:0000256" key="13">
    <source>
        <dbReference type="ARBA" id="ARBA00023125"/>
    </source>
</evidence>
<dbReference type="EC" id="2.7.7.7" evidence="3 17"/>
<dbReference type="GO" id="GO:0003887">
    <property type="term" value="F:DNA-directed DNA polymerase activity"/>
    <property type="evidence" value="ECO:0007669"/>
    <property type="project" value="UniProtKB-UniRule"/>
</dbReference>
<proteinExistence type="inferred from homology"/>
<dbReference type="Pfam" id="PF01367">
    <property type="entry name" value="5_3_exonuc"/>
    <property type="match status" value="1"/>
</dbReference>
<dbReference type="InterPro" id="IPR002562">
    <property type="entry name" value="3'-5'_exonuclease_dom"/>
</dbReference>
<dbReference type="CDD" id="cd09898">
    <property type="entry name" value="H3TH_53EXO"/>
    <property type="match status" value="1"/>
</dbReference>
<dbReference type="SMART" id="SM00482">
    <property type="entry name" value="POLAc"/>
    <property type="match status" value="1"/>
</dbReference>
<dbReference type="Gene3D" id="3.30.70.370">
    <property type="match status" value="1"/>
</dbReference>
<dbReference type="InterPro" id="IPR036279">
    <property type="entry name" value="5-3_exonuclease_C_sf"/>
</dbReference>
<evidence type="ECO:0000256" key="15">
    <source>
        <dbReference type="ARBA" id="ARBA00049244"/>
    </source>
</evidence>
<gene>
    <name evidence="18 21" type="primary">polA</name>
    <name evidence="21" type="ORF">BUCNMO_324</name>
</gene>
<evidence type="ECO:0000256" key="1">
    <source>
        <dbReference type="ARBA" id="ARBA00007705"/>
    </source>
</evidence>
<keyword evidence="11" id="KW-0269">Exonuclease</keyword>
<feature type="domain" description="DNA-directed DNA polymerase family A palm" evidence="20">
    <location>
        <begin position="663"/>
        <end position="871"/>
    </location>
</feature>
<comment type="catalytic activity">
    <reaction evidence="15 18">
        <text>DNA(n) + a 2'-deoxyribonucleoside 5'-triphosphate = DNA(n+1) + diphosphate</text>
        <dbReference type="Rhea" id="RHEA:22508"/>
        <dbReference type="Rhea" id="RHEA-COMP:17339"/>
        <dbReference type="Rhea" id="RHEA-COMP:17340"/>
        <dbReference type="ChEBI" id="CHEBI:33019"/>
        <dbReference type="ChEBI" id="CHEBI:61560"/>
        <dbReference type="ChEBI" id="CHEBI:173112"/>
        <dbReference type="EC" id="2.7.7.7"/>
    </reaction>
</comment>
<keyword evidence="6 18" id="KW-0548">Nucleotidyltransferase</keyword>
<keyword evidence="10" id="KW-0378">Hydrolase</keyword>
<evidence type="ECO:0000256" key="12">
    <source>
        <dbReference type="ARBA" id="ARBA00022932"/>
    </source>
</evidence>
<dbReference type="SUPFAM" id="SSF88723">
    <property type="entry name" value="PIN domain-like"/>
    <property type="match status" value="1"/>
</dbReference>
<dbReference type="Proteomes" id="UP000317544">
    <property type="component" value="Chromosome"/>
</dbReference>
<dbReference type="SMART" id="SM00475">
    <property type="entry name" value="53EXOc"/>
    <property type="match status" value="1"/>
</dbReference>
<dbReference type="SUPFAM" id="SSF53098">
    <property type="entry name" value="Ribonuclease H-like"/>
    <property type="match status" value="1"/>
</dbReference>
<dbReference type="Pfam" id="PF00476">
    <property type="entry name" value="DNA_pol_A"/>
    <property type="match status" value="1"/>
</dbReference>
<protein>
    <recommendedName>
        <fullName evidence="4 17">DNA polymerase I</fullName>
        <ecNumber evidence="3 17">2.7.7.7</ecNumber>
    </recommendedName>
</protein>
<accession>A0A455TAI7</accession>
<dbReference type="InterPro" id="IPR020045">
    <property type="entry name" value="DNA_polI_H3TH"/>
</dbReference>
<name>A0A455TAI7_9GAMM</name>
<evidence type="ECO:0000256" key="8">
    <source>
        <dbReference type="ARBA" id="ARBA00022722"/>
    </source>
</evidence>
<dbReference type="InterPro" id="IPR002421">
    <property type="entry name" value="5-3_exonuclease"/>
</dbReference>
<dbReference type="InterPro" id="IPR036397">
    <property type="entry name" value="RNaseH_sf"/>
</dbReference>
<evidence type="ECO:0000256" key="4">
    <source>
        <dbReference type="ARBA" id="ARBA00020311"/>
    </source>
</evidence>
<dbReference type="PANTHER" id="PTHR10133:SF27">
    <property type="entry name" value="DNA POLYMERASE NU"/>
    <property type="match status" value="1"/>
</dbReference>
<keyword evidence="5 18" id="KW-0808">Transferase</keyword>
<keyword evidence="13 18" id="KW-0238">DNA-binding</keyword>
<evidence type="ECO:0000256" key="9">
    <source>
        <dbReference type="ARBA" id="ARBA00022763"/>
    </source>
</evidence>
<evidence type="ECO:0000259" key="19">
    <source>
        <dbReference type="SMART" id="SM00475"/>
    </source>
</evidence>
<dbReference type="InterPro" id="IPR020046">
    <property type="entry name" value="5-3_exonucl_a-hlix_arch_N"/>
</dbReference>
<feature type="domain" description="5'-3' exonuclease" evidence="19">
    <location>
        <begin position="6"/>
        <end position="269"/>
    </location>
</feature>
<evidence type="ECO:0000256" key="2">
    <source>
        <dbReference type="ARBA" id="ARBA00011541"/>
    </source>
</evidence>
<dbReference type="PANTHER" id="PTHR10133">
    <property type="entry name" value="DNA POLYMERASE I"/>
    <property type="match status" value="1"/>
</dbReference>
<dbReference type="InterPro" id="IPR012337">
    <property type="entry name" value="RNaseH-like_sf"/>
</dbReference>
<keyword evidence="22" id="KW-1185">Reference proteome</keyword>
<comment type="function">
    <text evidence="16">In addition to polymerase activity, this DNA polymerase exhibits 3'-5' and 5'-3' exonuclease activity. It is able to utilize nicked circular duplex DNA as a template and can unwind the parental DNA strand from its template.</text>
</comment>
<evidence type="ECO:0000259" key="20">
    <source>
        <dbReference type="SMART" id="SM00482"/>
    </source>
</evidence>
<dbReference type="FunFam" id="1.10.150.20:FF:000002">
    <property type="entry name" value="DNA polymerase I"/>
    <property type="match status" value="1"/>
</dbReference>
<dbReference type="FunFam" id="1.10.150.20:FF:000003">
    <property type="entry name" value="DNA polymerase I"/>
    <property type="match status" value="1"/>
</dbReference>
<evidence type="ECO:0000256" key="11">
    <source>
        <dbReference type="ARBA" id="ARBA00022839"/>
    </source>
</evidence>
<dbReference type="Pfam" id="PF01612">
    <property type="entry name" value="DNA_pol_A_exo1"/>
    <property type="match status" value="1"/>
</dbReference>
<evidence type="ECO:0000256" key="10">
    <source>
        <dbReference type="ARBA" id="ARBA00022801"/>
    </source>
</evidence>
<reference evidence="21 22" key="1">
    <citation type="journal article" date="2019" name="Proc. Natl. Acad. Sci. U.S.A.">
        <title>Exaggeration and cooption of innate immunity for social defense.</title>
        <authorList>
            <person name="Kutsukake M."/>
            <person name="Moriyama M."/>
            <person name="Shigenobu S."/>
            <person name="Meng X.-Y."/>
            <person name="Nikoh N."/>
            <person name="Noda C."/>
            <person name="Kobayashi S."/>
            <person name="Fukatsu T."/>
        </authorList>
    </citation>
    <scope>NUCLEOTIDE SEQUENCE [LARGE SCALE GENOMIC DNA]</scope>
    <source>
        <strain evidence="21 22">Nmo</strain>
    </source>
</reference>
<dbReference type="CDD" id="cd09859">
    <property type="entry name" value="PIN_53EXO"/>
    <property type="match status" value="1"/>
</dbReference>
<evidence type="ECO:0000256" key="7">
    <source>
        <dbReference type="ARBA" id="ARBA00022705"/>
    </source>
</evidence>
<evidence type="ECO:0000256" key="6">
    <source>
        <dbReference type="ARBA" id="ARBA00022695"/>
    </source>
</evidence>
<dbReference type="FunFam" id="1.20.1060.10:FF:000001">
    <property type="entry name" value="DNA polymerase I"/>
    <property type="match status" value="1"/>
</dbReference>
<dbReference type="SUPFAM" id="SSF56672">
    <property type="entry name" value="DNA/RNA polymerases"/>
    <property type="match status" value="1"/>
</dbReference>
<evidence type="ECO:0000256" key="18">
    <source>
        <dbReference type="RuleBase" id="RU004460"/>
    </source>
</evidence>
<dbReference type="NCBIfam" id="NF004397">
    <property type="entry name" value="PRK05755.1"/>
    <property type="match status" value="1"/>
</dbReference>
<dbReference type="GO" id="GO:0008408">
    <property type="term" value="F:3'-5' exonuclease activity"/>
    <property type="evidence" value="ECO:0007669"/>
    <property type="project" value="InterPro"/>
</dbReference>
<evidence type="ECO:0000256" key="16">
    <source>
        <dbReference type="ARBA" id="ARBA00060162"/>
    </source>
</evidence>
<dbReference type="InterPro" id="IPR008918">
    <property type="entry name" value="HhH2"/>
</dbReference>
<dbReference type="NCBIfam" id="TIGR00593">
    <property type="entry name" value="pola"/>
    <property type="match status" value="1"/>
</dbReference>
<keyword evidence="8" id="KW-0540">Nuclease</keyword>
<evidence type="ECO:0000256" key="5">
    <source>
        <dbReference type="ARBA" id="ARBA00022679"/>
    </source>
</evidence>
<dbReference type="GO" id="GO:0006302">
    <property type="term" value="P:double-strand break repair"/>
    <property type="evidence" value="ECO:0007669"/>
    <property type="project" value="TreeGrafter"/>
</dbReference>
<dbReference type="GO" id="GO:0008409">
    <property type="term" value="F:5'-3' exonuclease activity"/>
    <property type="evidence" value="ECO:0007669"/>
    <property type="project" value="InterPro"/>
</dbReference>
<evidence type="ECO:0000313" key="21">
    <source>
        <dbReference type="EMBL" id="BBI01328.1"/>
    </source>
</evidence>
<dbReference type="InterPro" id="IPR029060">
    <property type="entry name" value="PIN-like_dom_sf"/>
</dbReference>
<dbReference type="InterPro" id="IPR002298">
    <property type="entry name" value="DNA_polymerase_A"/>
</dbReference>
<dbReference type="SMART" id="SM00279">
    <property type="entry name" value="HhH2"/>
    <property type="match status" value="1"/>
</dbReference>